<evidence type="ECO:0000313" key="6">
    <source>
        <dbReference type="EMBL" id="AEG99780.1"/>
    </source>
</evidence>
<dbReference type="InterPro" id="IPR036388">
    <property type="entry name" value="WH-like_DNA-bd_sf"/>
</dbReference>
<dbReference type="Proteomes" id="UP000008881">
    <property type="component" value="Chromosome"/>
</dbReference>
<keyword evidence="4" id="KW-0804">Transcription</keyword>
<dbReference type="KEGG" id="eae:EAE_24435"/>
<feature type="domain" description="HTH lysR-type" evidence="5">
    <location>
        <begin position="11"/>
        <end position="68"/>
    </location>
</feature>
<dbReference type="GO" id="GO:0003677">
    <property type="term" value="F:DNA binding"/>
    <property type="evidence" value="ECO:0007669"/>
    <property type="project" value="UniProtKB-KW"/>
</dbReference>
<dbReference type="RefSeq" id="WP_015365584.1">
    <property type="nucleotide sequence ID" value="NC_015663.1"/>
</dbReference>
<dbReference type="Gene3D" id="3.40.190.10">
    <property type="entry name" value="Periplasmic binding protein-like II"/>
    <property type="match status" value="2"/>
</dbReference>
<dbReference type="HOGENOM" id="CLU_039613_1_3_6"/>
<dbReference type="EMBL" id="CP002824">
    <property type="protein sequence ID" value="AEG99780.1"/>
    <property type="molecule type" value="Genomic_DNA"/>
</dbReference>
<dbReference type="PATRIC" id="fig|1028307.3.peg.4844"/>
<gene>
    <name evidence="6" type="ordered locus">EAE_24435</name>
</gene>
<name>A0A0H3FVF8_KLEAK</name>
<dbReference type="PROSITE" id="PS50931">
    <property type="entry name" value="HTH_LYSR"/>
    <property type="match status" value="1"/>
</dbReference>
<evidence type="ECO:0000313" key="7">
    <source>
        <dbReference type="Proteomes" id="UP000008881"/>
    </source>
</evidence>
<dbReference type="InterPro" id="IPR000847">
    <property type="entry name" value="LysR_HTH_N"/>
</dbReference>
<dbReference type="FunFam" id="3.40.190.10:FF:000069">
    <property type="entry name" value="HTH-type transcriptional regulator lrhA"/>
    <property type="match status" value="1"/>
</dbReference>
<dbReference type="PRINTS" id="PR00039">
    <property type="entry name" value="HTHLYSR"/>
</dbReference>
<proteinExistence type="inferred from homology"/>
<keyword evidence="2" id="KW-0805">Transcription regulation</keyword>
<dbReference type="eggNOG" id="COG0583">
    <property type="taxonomic scope" value="Bacteria"/>
</dbReference>
<dbReference type="PANTHER" id="PTHR30579:SF7">
    <property type="entry name" value="HTH-TYPE TRANSCRIPTIONAL REGULATOR LRHA-RELATED"/>
    <property type="match status" value="1"/>
</dbReference>
<keyword evidence="7" id="KW-1185">Reference proteome</keyword>
<dbReference type="InterPro" id="IPR005119">
    <property type="entry name" value="LysR_subst-bd"/>
</dbReference>
<dbReference type="PANTHER" id="PTHR30579">
    <property type="entry name" value="TRANSCRIPTIONAL REGULATOR"/>
    <property type="match status" value="1"/>
</dbReference>
<comment type="similarity">
    <text evidence="1">Belongs to the LysR transcriptional regulatory family.</text>
</comment>
<dbReference type="SUPFAM" id="SSF46785">
    <property type="entry name" value="Winged helix' DNA-binding domain"/>
    <property type="match status" value="1"/>
</dbReference>
<dbReference type="CDD" id="cd08439">
    <property type="entry name" value="PBP2_LrhA_like"/>
    <property type="match status" value="1"/>
</dbReference>
<dbReference type="InterPro" id="IPR036390">
    <property type="entry name" value="WH_DNA-bd_sf"/>
</dbReference>
<evidence type="ECO:0000256" key="2">
    <source>
        <dbReference type="ARBA" id="ARBA00023015"/>
    </source>
</evidence>
<organism evidence="6 7">
    <name type="scientific">Klebsiella aerogenes (strain ATCC 13048 / DSM 30053 / CCUG 1429 / JCM 1235 / KCTC 2190 / NBRC 13534 / NCIMB 10102 / NCTC 10006 / CDC 819-56)</name>
    <name type="common">Enterobacter aerogenes</name>
    <dbReference type="NCBI Taxonomy" id="1028307"/>
    <lineage>
        <taxon>Bacteria</taxon>
        <taxon>Pseudomonadati</taxon>
        <taxon>Pseudomonadota</taxon>
        <taxon>Gammaproteobacteria</taxon>
        <taxon>Enterobacterales</taxon>
        <taxon>Enterobacteriaceae</taxon>
        <taxon>Klebsiella/Raoultella group</taxon>
        <taxon>Klebsiella</taxon>
    </lineage>
</organism>
<protein>
    <submittedName>
        <fullName evidence="6">DNA-binding transcriptional repressor LrhA</fullName>
    </submittedName>
</protein>
<evidence type="ECO:0000259" key="5">
    <source>
        <dbReference type="PROSITE" id="PS50931"/>
    </source>
</evidence>
<dbReference type="Gene3D" id="1.10.10.10">
    <property type="entry name" value="Winged helix-like DNA-binding domain superfamily/Winged helix DNA-binding domain"/>
    <property type="match status" value="1"/>
</dbReference>
<dbReference type="OrthoDB" id="5723059at2"/>
<sequence>MINANRPILNLDLDLLRTFVAVADLSTFAAAAAAVCRTQSAVSQQMQRLEQLVGKELFARHGRNKLLTEQGIQLLSYARKILRFNDEACMSLMFGSLQGTLTIGASDETADTILPYLLNRIGSFYPKLTLEIKVLNYADIVAKLGSGEIDLALTTHQTGEFDVLTLRTSPTLWYCAADYVLAQGESVPLVLLEESGPFREDIISALNAAQVPWHLAHAASSLAGVKAAVKAGLGVTARPVEMMSPELRVPGKSDGLPGLPDTHYVLSCNPQRENELAQAIFQSLSQDHNPWNTETLYTPEGGDSSLVS</sequence>
<dbReference type="GeneID" id="93313052"/>
<evidence type="ECO:0000256" key="3">
    <source>
        <dbReference type="ARBA" id="ARBA00023125"/>
    </source>
</evidence>
<evidence type="ECO:0000256" key="1">
    <source>
        <dbReference type="ARBA" id="ARBA00009437"/>
    </source>
</evidence>
<reference evidence="6 7" key="1">
    <citation type="journal article" date="2012" name="J. Bacteriol.">
        <title>Complete genome sequence of Enterobacter aerogenes KCTC 2190.</title>
        <authorList>
            <person name="Shin S.H."/>
            <person name="Kim S."/>
            <person name="Kim J.Y."/>
            <person name="Lee S."/>
            <person name="Um Y."/>
            <person name="Oh M.K."/>
            <person name="Kim Y.R."/>
            <person name="Lee J."/>
            <person name="Yang K.S."/>
        </authorList>
    </citation>
    <scope>NUCLEOTIDE SEQUENCE [LARGE SCALE GENOMIC DNA]</scope>
    <source>
        <strain evidence="6 7">KCTC 2190</strain>
    </source>
</reference>
<accession>A0A0H3FVF8</accession>
<dbReference type="FunFam" id="1.10.10.10:FF:000112">
    <property type="entry name" value="HTH-type transcriptional regulator lrhA"/>
    <property type="match status" value="1"/>
</dbReference>
<dbReference type="GO" id="GO:0003700">
    <property type="term" value="F:DNA-binding transcription factor activity"/>
    <property type="evidence" value="ECO:0007669"/>
    <property type="project" value="InterPro"/>
</dbReference>
<keyword evidence="3 6" id="KW-0238">DNA-binding</keyword>
<dbReference type="AlphaFoldDB" id="A0A0H3FVF8"/>
<dbReference type="InterPro" id="IPR050176">
    <property type="entry name" value="LTTR"/>
</dbReference>
<dbReference type="Pfam" id="PF03466">
    <property type="entry name" value="LysR_substrate"/>
    <property type="match status" value="1"/>
</dbReference>
<dbReference type="SUPFAM" id="SSF53850">
    <property type="entry name" value="Periplasmic binding protein-like II"/>
    <property type="match status" value="1"/>
</dbReference>
<evidence type="ECO:0000256" key="4">
    <source>
        <dbReference type="ARBA" id="ARBA00023163"/>
    </source>
</evidence>
<dbReference type="Pfam" id="PF00126">
    <property type="entry name" value="HTH_1"/>
    <property type="match status" value="1"/>
</dbReference>